<dbReference type="SMART" id="SM00382">
    <property type="entry name" value="AAA"/>
    <property type="match status" value="1"/>
</dbReference>
<dbReference type="InterPro" id="IPR027417">
    <property type="entry name" value="P-loop_NTPase"/>
</dbReference>
<keyword evidence="2 8" id="KW-0812">Transmembrane</keyword>
<keyword evidence="4 11" id="KW-0067">ATP-binding</keyword>
<dbReference type="EMBL" id="BAAAJK010000007">
    <property type="protein sequence ID" value="GAA1386797.1"/>
    <property type="molecule type" value="Genomic_DNA"/>
</dbReference>
<evidence type="ECO:0000256" key="5">
    <source>
        <dbReference type="ARBA" id="ARBA00022989"/>
    </source>
</evidence>
<evidence type="ECO:0000256" key="8">
    <source>
        <dbReference type="SAM" id="Phobius"/>
    </source>
</evidence>
<feature type="transmembrane region" description="Helical" evidence="8">
    <location>
        <begin position="122"/>
        <end position="150"/>
    </location>
</feature>
<organism evidence="11 12">
    <name type="scientific">Pseudonocardia kongjuensis</name>
    <dbReference type="NCBI Taxonomy" id="102227"/>
    <lineage>
        <taxon>Bacteria</taxon>
        <taxon>Bacillati</taxon>
        <taxon>Actinomycetota</taxon>
        <taxon>Actinomycetes</taxon>
        <taxon>Pseudonocardiales</taxon>
        <taxon>Pseudonocardiaceae</taxon>
        <taxon>Pseudonocardia</taxon>
    </lineage>
</organism>
<evidence type="ECO:0000259" key="10">
    <source>
        <dbReference type="PROSITE" id="PS50929"/>
    </source>
</evidence>
<feature type="domain" description="ABC transporter" evidence="9">
    <location>
        <begin position="331"/>
        <end position="565"/>
    </location>
</feature>
<dbReference type="PROSITE" id="PS50929">
    <property type="entry name" value="ABC_TM1F"/>
    <property type="match status" value="1"/>
</dbReference>
<dbReference type="PROSITE" id="PS00211">
    <property type="entry name" value="ABC_TRANSPORTER_1"/>
    <property type="match status" value="1"/>
</dbReference>
<evidence type="ECO:0000256" key="3">
    <source>
        <dbReference type="ARBA" id="ARBA00022741"/>
    </source>
</evidence>
<keyword evidence="6 8" id="KW-0472">Membrane</keyword>
<evidence type="ECO:0000256" key="2">
    <source>
        <dbReference type="ARBA" id="ARBA00022692"/>
    </source>
</evidence>
<dbReference type="Gene3D" id="3.40.50.300">
    <property type="entry name" value="P-loop containing nucleotide triphosphate hydrolases"/>
    <property type="match status" value="1"/>
</dbReference>
<sequence length="598" mass="63478">MISDLLLILGPQHRRRMFGYLAWVIGFGVLQGLATVLLVPFLEALLVGDTAAAWTWTGVLLLAVVLACVAYHVQAMRGFGVALVVLTTMHERLGDHVSSLPLGWFSAERVGRLSRLVTGGTMMVAGLFAHLLTPLVVAVATPATIALAMLLFDWRLAVAAAVCAPLLWLAFRFAARWVGRGDELDDAAAVVAGNRVVEFARAQRVLRAFGRGAGGYAPLEDAIEDQRRAGRRSIWLATAGIVAGGFAVQVAFSVLILTGAFLALGGTLDPVRMIALVALAARFTGPLAEVGDYAGVVRIARNDLRRLVAVLSEEPLPEPAASAARPEPGAVELDRVSFGYQPGTPVLREVSLRIPPRSTVALVGASGSGKTTVTRLIARFADVDAGTVRVGGADVRDQTTEDLMAQLALVFQDVYLFDGTLEDNVRLGRPDATPGELAEAARLAGVTEIVQRLPDGWATRVGEGGTSLSGGERQRVSIARALLKDADIVLLDEATAALDPENERFFTGSMRALARRSTVLVIAHRLPTVVGADRIVVLDDGRIVEQGTHTELVALGGRYAAFQESRRRARGWRLVPARTATPAATPAATATATVEESP</sequence>
<evidence type="ECO:0000313" key="11">
    <source>
        <dbReference type="EMBL" id="GAA1386797.1"/>
    </source>
</evidence>
<dbReference type="InterPro" id="IPR011527">
    <property type="entry name" value="ABC1_TM_dom"/>
</dbReference>
<evidence type="ECO:0000256" key="4">
    <source>
        <dbReference type="ARBA" id="ARBA00022840"/>
    </source>
</evidence>
<dbReference type="Pfam" id="PF00005">
    <property type="entry name" value="ABC_tran"/>
    <property type="match status" value="1"/>
</dbReference>
<feature type="transmembrane region" description="Helical" evidence="8">
    <location>
        <begin position="234"/>
        <end position="264"/>
    </location>
</feature>
<keyword evidence="3" id="KW-0547">Nucleotide-binding</keyword>
<comment type="subcellular location">
    <subcellularLocation>
        <location evidence="1">Cell membrane</location>
        <topology evidence="1">Multi-pass membrane protein</topology>
    </subcellularLocation>
</comment>
<reference evidence="12" key="1">
    <citation type="journal article" date="2019" name="Int. J. Syst. Evol. Microbiol.">
        <title>The Global Catalogue of Microorganisms (GCM) 10K type strain sequencing project: providing services to taxonomists for standard genome sequencing and annotation.</title>
        <authorList>
            <consortium name="The Broad Institute Genomics Platform"/>
            <consortium name="The Broad Institute Genome Sequencing Center for Infectious Disease"/>
            <person name="Wu L."/>
            <person name="Ma J."/>
        </authorList>
    </citation>
    <scope>NUCLEOTIDE SEQUENCE [LARGE SCALE GENOMIC DNA]</scope>
    <source>
        <strain evidence="12">JCM 11896</strain>
    </source>
</reference>
<dbReference type="SUPFAM" id="SSF90123">
    <property type="entry name" value="ABC transporter transmembrane region"/>
    <property type="match status" value="1"/>
</dbReference>
<dbReference type="Proteomes" id="UP001501414">
    <property type="component" value="Unassembled WGS sequence"/>
</dbReference>
<dbReference type="PANTHER" id="PTHR24221">
    <property type="entry name" value="ATP-BINDING CASSETTE SUB-FAMILY B"/>
    <property type="match status" value="1"/>
</dbReference>
<feature type="domain" description="ABC transmembrane type-1" evidence="10">
    <location>
        <begin position="18"/>
        <end position="297"/>
    </location>
</feature>
<dbReference type="SUPFAM" id="SSF52540">
    <property type="entry name" value="P-loop containing nucleoside triphosphate hydrolases"/>
    <property type="match status" value="1"/>
</dbReference>
<dbReference type="InterPro" id="IPR036640">
    <property type="entry name" value="ABC1_TM_sf"/>
</dbReference>
<evidence type="ECO:0000256" key="6">
    <source>
        <dbReference type="ARBA" id="ARBA00023136"/>
    </source>
</evidence>
<dbReference type="Gene3D" id="1.20.1560.10">
    <property type="entry name" value="ABC transporter type 1, transmembrane domain"/>
    <property type="match status" value="1"/>
</dbReference>
<feature type="transmembrane region" description="Helical" evidence="8">
    <location>
        <begin position="20"/>
        <end position="41"/>
    </location>
</feature>
<dbReference type="InterPro" id="IPR039421">
    <property type="entry name" value="Type_1_exporter"/>
</dbReference>
<dbReference type="CDD" id="cd07346">
    <property type="entry name" value="ABC_6TM_exporters"/>
    <property type="match status" value="1"/>
</dbReference>
<accession>A0ABP4IG67</accession>
<keyword evidence="12" id="KW-1185">Reference proteome</keyword>
<protein>
    <submittedName>
        <fullName evidence="11">ABC transporter ATP-binding protein</fullName>
    </submittedName>
</protein>
<feature type="transmembrane region" description="Helical" evidence="8">
    <location>
        <begin position="53"/>
        <end position="73"/>
    </location>
</feature>
<dbReference type="PROSITE" id="PS50893">
    <property type="entry name" value="ABC_TRANSPORTER_2"/>
    <property type="match status" value="1"/>
</dbReference>
<keyword evidence="5 8" id="KW-1133">Transmembrane helix</keyword>
<evidence type="ECO:0000256" key="7">
    <source>
        <dbReference type="SAM" id="MobiDB-lite"/>
    </source>
</evidence>
<evidence type="ECO:0000313" key="12">
    <source>
        <dbReference type="Proteomes" id="UP001501414"/>
    </source>
</evidence>
<dbReference type="InterPro" id="IPR003439">
    <property type="entry name" value="ABC_transporter-like_ATP-bd"/>
</dbReference>
<dbReference type="InterPro" id="IPR003593">
    <property type="entry name" value="AAA+_ATPase"/>
</dbReference>
<evidence type="ECO:0000256" key="1">
    <source>
        <dbReference type="ARBA" id="ARBA00004651"/>
    </source>
</evidence>
<dbReference type="PANTHER" id="PTHR24221:SF654">
    <property type="entry name" value="ATP-BINDING CASSETTE SUB-FAMILY B MEMBER 6"/>
    <property type="match status" value="1"/>
</dbReference>
<name>A0ABP4IG67_9PSEU</name>
<dbReference type="Pfam" id="PF00664">
    <property type="entry name" value="ABC_membrane"/>
    <property type="match status" value="1"/>
</dbReference>
<feature type="region of interest" description="Disordered" evidence="7">
    <location>
        <begin position="578"/>
        <end position="598"/>
    </location>
</feature>
<dbReference type="GO" id="GO:0005524">
    <property type="term" value="F:ATP binding"/>
    <property type="evidence" value="ECO:0007669"/>
    <property type="project" value="UniProtKB-KW"/>
</dbReference>
<feature type="transmembrane region" description="Helical" evidence="8">
    <location>
        <begin position="156"/>
        <end position="175"/>
    </location>
</feature>
<evidence type="ECO:0000259" key="9">
    <source>
        <dbReference type="PROSITE" id="PS50893"/>
    </source>
</evidence>
<dbReference type="RefSeq" id="WP_344021011.1">
    <property type="nucleotide sequence ID" value="NZ_BAAAJK010000007.1"/>
</dbReference>
<proteinExistence type="predicted"/>
<gene>
    <name evidence="11" type="ORF">GCM10009613_21350</name>
</gene>
<dbReference type="InterPro" id="IPR017871">
    <property type="entry name" value="ABC_transporter-like_CS"/>
</dbReference>
<comment type="caution">
    <text evidence="11">The sequence shown here is derived from an EMBL/GenBank/DDBJ whole genome shotgun (WGS) entry which is preliminary data.</text>
</comment>